<sequence>MALATPSPNHKLRCRALCRTTRCRVPTSDSVFLSITRESVQILKKNFVAVLAVAGVLALSACSSGAPGAAGGTSSPGGAKGQQVGVAGTQSQIQDISKFCGTKPIKVAYADGFGGNSWRKTTRAVFEAEAAKCKNITSVVYTDAQADTQKAISDINSLTAQGVNVIVSFTDGGPALLPTIKKATAAGVKFVPIVASPGGKPGVDYVDFVSENVDTYGKGLADWTIKQMHGKGNLLMTGGQAGNPYSQAVYEGVKKAVAANPGITLLNTKIGDIPVDTGWEPGKTKQVVAGLITKFGTIDGVVADYGGGSVGGIQAFIDAGKPVPPWSANDSNQFACLWYQYKSTQPNYQIATESSRNWVAIAALHKGLAAYNGILNSEPSTFNLGIIEDSTNPSQQPVCEKSLPNDAILSSGLTVAQQTKLFSTK</sequence>
<dbReference type="Pfam" id="PF13407">
    <property type="entry name" value="Peripla_BP_4"/>
    <property type="match status" value="1"/>
</dbReference>
<keyword evidence="6" id="KW-1185">Reference proteome</keyword>
<comment type="subcellular location">
    <subcellularLocation>
        <location evidence="1">Cell envelope</location>
    </subcellularLocation>
</comment>
<proteinExistence type="inferred from homology"/>
<name>A0A5C8UY77_9MICO</name>
<organism evidence="5 6">
    <name type="scientific">Lacisediminihabitans profunda</name>
    <dbReference type="NCBI Taxonomy" id="2594790"/>
    <lineage>
        <taxon>Bacteria</taxon>
        <taxon>Bacillati</taxon>
        <taxon>Actinomycetota</taxon>
        <taxon>Actinomycetes</taxon>
        <taxon>Micrococcales</taxon>
        <taxon>Microbacteriaceae</taxon>
        <taxon>Lacisediminihabitans</taxon>
    </lineage>
</organism>
<dbReference type="PANTHER" id="PTHR46847:SF1">
    <property type="entry name" value="D-ALLOSE-BINDING PERIPLASMIC PROTEIN-RELATED"/>
    <property type="match status" value="1"/>
</dbReference>
<evidence type="ECO:0000259" key="4">
    <source>
        <dbReference type="Pfam" id="PF13407"/>
    </source>
</evidence>
<dbReference type="GO" id="GO:0030313">
    <property type="term" value="C:cell envelope"/>
    <property type="evidence" value="ECO:0007669"/>
    <property type="project" value="UniProtKB-SubCell"/>
</dbReference>
<comment type="caution">
    <text evidence="5">The sequence shown here is derived from an EMBL/GenBank/DDBJ whole genome shotgun (WGS) entry which is preliminary data.</text>
</comment>
<dbReference type="Proteomes" id="UP000321379">
    <property type="component" value="Unassembled WGS sequence"/>
</dbReference>
<dbReference type="InterPro" id="IPR028082">
    <property type="entry name" value="Peripla_BP_I"/>
</dbReference>
<reference evidence="5 6" key="1">
    <citation type="submission" date="2019-08" db="EMBL/GenBank/DDBJ databases">
        <title>Bacterial whole genome sequence for Glaciihabitans sp. CHu50b-6-2.</title>
        <authorList>
            <person name="Jin L."/>
        </authorList>
    </citation>
    <scope>NUCLEOTIDE SEQUENCE [LARGE SCALE GENOMIC DNA]</scope>
    <source>
        <strain evidence="5 6">CHu50b-6-2</strain>
    </source>
</reference>
<accession>A0A5C8UY77</accession>
<dbReference type="GO" id="GO:0030246">
    <property type="term" value="F:carbohydrate binding"/>
    <property type="evidence" value="ECO:0007669"/>
    <property type="project" value="UniProtKB-ARBA"/>
</dbReference>
<evidence type="ECO:0000256" key="2">
    <source>
        <dbReference type="ARBA" id="ARBA00007639"/>
    </source>
</evidence>
<dbReference type="InterPro" id="IPR025997">
    <property type="entry name" value="SBP_2_dom"/>
</dbReference>
<evidence type="ECO:0000256" key="1">
    <source>
        <dbReference type="ARBA" id="ARBA00004196"/>
    </source>
</evidence>
<dbReference type="SUPFAM" id="SSF53822">
    <property type="entry name" value="Periplasmic binding protein-like I"/>
    <property type="match status" value="1"/>
</dbReference>
<dbReference type="PANTHER" id="PTHR46847">
    <property type="entry name" value="D-ALLOSE-BINDING PERIPLASMIC PROTEIN-RELATED"/>
    <property type="match status" value="1"/>
</dbReference>
<dbReference type="EMBL" id="VRMG01000002">
    <property type="protein sequence ID" value="TXN32646.1"/>
    <property type="molecule type" value="Genomic_DNA"/>
</dbReference>
<feature type="domain" description="Periplasmic binding protein" evidence="4">
    <location>
        <begin position="114"/>
        <end position="322"/>
    </location>
</feature>
<comment type="similarity">
    <text evidence="2">Belongs to the bacterial solute-binding protein 2 family.</text>
</comment>
<gene>
    <name evidence="5" type="ORF">FVP33_00800</name>
</gene>
<dbReference type="Gene3D" id="3.40.50.2300">
    <property type="match status" value="2"/>
</dbReference>
<evidence type="ECO:0000313" key="6">
    <source>
        <dbReference type="Proteomes" id="UP000321379"/>
    </source>
</evidence>
<keyword evidence="3" id="KW-0732">Signal</keyword>
<dbReference type="AlphaFoldDB" id="A0A5C8UY77"/>
<protein>
    <submittedName>
        <fullName evidence="5">Substrate-binding domain-containing protein</fullName>
    </submittedName>
</protein>
<evidence type="ECO:0000256" key="3">
    <source>
        <dbReference type="ARBA" id="ARBA00022729"/>
    </source>
</evidence>
<evidence type="ECO:0000313" key="5">
    <source>
        <dbReference type="EMBL" id="TXN32646.1"/>
    </source>
</evidence>